<accession>A0A4R8TK20</accession>
<dbReference type="SMART" id="SM00317">
    <property type="entry name" value="SET"/>
    <property type="match status" value="1"/>
</dbReference>
<dbReference type="InterPro" id="IPR046341">
    <property type="entry name" value="SET_dom_sf"/>
</dbReference>
<proteinExistence type="predicted"/>
<organism evidence="3 4">
    <name type="scientific">Colletotrichum sidae</name>
    <dbReference type="NCBI Taxonomy" id="1347389"/>
    <lineage>
        <taxon>Eukaryota</taxon>
        <taxon>Fungi</taxon>
        <taxon>Dikarya</taxon>
        <taxon>Ascomycota</taxon>
        <taxon>Pezizomycotina</taxon>
        <taxon>Sordariomycetes</taxon>
        <taxon>Hypocreomycetidae</taxon>
        <taxon>Glomerellales</taxon>
        <taxon>Glomerellaceae</taxon>
        <taxon>Colletotrichum</taxon>
        <taxon>Colletotrichum orbiculare species complex</taxon>
    </lineage>
</organism>
<reference evidence="3 4" key="1">
    <citation type="submission" date="2018-11" db="EMBL/GenBank/DDBJ databases">
        <title>Genome sequence and assembly of Colletotrichum sidae.</title>
        <authorList>
            <person name="Gan P."/>
            <person name="Shirasu K."/>
        </authorList>
    </citation>
    <scope>NUCLEOTIDE SEQUENCE [LARGE SCALE GENOMIC DNA]</scope>
    <source>
        <strain evidence="3 4">CBS 518.97</strain>
    </source>
</reference>
<dbReference type="InterPro" id="IPR053185">
    <property type="entry name" value="SET_domain_protein"/>
</dbReference>
<evidence type="ECO:0000313" key="3">
    <source>
        <dbReference type="EMBL" id="TEA18613.1"/>
    </source>
</evidence>
<dbReference type="EMBL" id="QAPF01000062">
    <property type="protein sequence ID" value="TEA18613.1"/>
    <property type="molecule type" value="Genomic_DNA"/>
</dbReference>
<protein>
    <recommendedName>
        <fullName evidence="2">SET domain-containing protein</fullName>
    </recommendedName>
</protein>
<name>A0A4R8TK20_9PEZI</name>
<feature type="region of interest" description="Disordered" evidence="1">
    <location>
        <begin position="56"/>
        <end position="99"/>
    </location>
</feature>
<evidence type="ECO:0000313" key="4">
    <source>
        <dbReference type="Proteomes" id="UP000295604"/>
    </source>
</evidence>
<dbReference type="PROSITE" id="PS50280">
    <property type="entry name" value="SET"/>
    <property type="match status" value="1"/>
</dbReference>
<comment type="caution">
    <text evidence="3">The sequence shown here is derived from an EMBL/GenBank/DDBJ whole genome shotgun (WGS) entry which is preliminary data.</text>
</comment>
<evidence type="ECO:0000256" key="1">
    <source>
        <dbReference type="SAM" id="MobiDB-lite"/>
    </source>
</evidence>
<dbReference type="Proteomes" id="UP000295604">
    <property type="component" value="Unassembled WGS sequence"/>
</dbReference>
<dbReference type="SUPFAM" id="SSF82199">
    <property type="entry name" value="SET domain"/>
    <property type="match status" value="1"/>
</dbReference>
<dbReference type="Pfam" id="PF00856">
    <property type="entry name" value="SET"/>
    <property type="match status" value="1"/>
</dbReference>
<dbReference type="AlphaFoldDB" id="A0A4R8TK20"/>
<gene>
    <name evidence="3" type="ORF">C8034_v010134</name>
</gene>
<sequence>METEKKIDLLDLSSSKATLGREFRAFQQQIQSKIPYLAMESMVWNTCGLVEGIVIGHEPDDDDEDGDYVYPWGDDPFSHYQQPNTGGSASGQDDSDDDEVQRHVSFGVPNETTQLAVTHRPLVEYDDRDGTTRSVIYSNEFFEVRQSPLAGWGAFAVKRLHKGDQILVERALYHAAHEEIRSAVQGLSNDDREIANDLCAFYGRPGQSKEEAIWSTNAFATRPPKSSANKEQAVMKDVAGLFPVAARFNHSCEPTISHRYHAKEDVLVFSVLSWEIEEGDELTISYGKEPSVLYYQFGASPTSASRASDSEPEAEYQDYDFKLYADDDTLENTKTVRWNESMMNVFREIDCKGTPGPKLENWVEEPEFQNVYHDDFKIPL</sequence>
<dbReference type="PANTHER" id="PTHR47332:SF4">
    <property type="entry name" value="SET DOMAIN-CONTAINING PROTEIN 5"/>
    <property type="match status" value="1"/>
</dbReference>
<dbReference type="Gene3D" id="2.170.270.10">
    <property type="entry name" value="SET domain"/>
    <property type="match status" value="1"/>
</dbReference>
<dbReference type="PANTHER" id="PTHR47332">
    <property type="entry name" value="SET DOMAIN-CONTAINING PROTEIN 5"/>
    <property type="match status" value="1"/>
</dbReference>
<feature type="domain" description="SET" evidence="2">
    <location>
        <begin position="140"/>
        <end position="287"/>
    </location>
</feature>
<evidence type="ECO:0000259" key="2">
    <source>
        <dbReference type="PROSITE" id="PS50280"/>
    </source>
</evidence>
<dbReference type="InterPro" id="IPR001214">
    <property type="entry name" value="SET_dom"/>
</dbReference>
<keyword evidence="4" id="KW-1185">Reference proteome</keyword>